<dbReference type="SUPFAM" id="SSF55874">
    <property type="entry name" value="ATPase domain of HSP90 chaperone/DNA topoisomerase II/histidine kinase"/>
    <property type="match status" value="1"/>
</dbReference>
<protein>
    <submittedName>
        <fullName evidence="6">GAF domain-containing protein</fullName>
    </submittedName>
</protein>
<dbReference type="Gene3D" id="3.30.450.40">
    <property type="match status" value="2"/>
</dbReference>
<dbReference type="SMART" id="SM00387">
    <property type="entry name" value="HATPase_c"/>
    <property type="match status" value="1"/>
</dbReference>
<evidence type="ECO:0000259" key="5">
    <source>
        <dbReference type="SMART" id="SM00387"/>
    </source>
</evidence>
<evidence type="ECO:0000313" key="7">
    <source>
        <dbReference type="Proteomes" id="UP000277094"/>
    </source>
</evidence>
<accession>A0A3N0DNT3</accession>
<organism evidence="6 7">
    <name type="scientific">Nocardioides marmorisolisilvae</name>
    <dbReference type="NCBI Taxonomy" id="1542737"/>
    <lineage>
        <taxon>Bacteria</taxon>
        <taxon>Bacillati</taxon>
        <taxon>Actinomycetota</taxon>
        <taxon>Actinomycetes</taxon>
        <taxon>Propionibacteriales</taxon>
        <taxon>Nocardioidaceae</taxon>
        <taxon>Nocardioides</taxon>
    </lineage>
</organism>
<name>A0A3N0DNT3_9ACTN</name>
<dbReference type="OrthoDB" id="5241249at2"/>
<dbReference type="GO" id="GO:0016020">
    <property type="term" value="C:membrane"/>
    <property type="evidence" value="ECO:0007669"/>
    <property type="project" value="InterPro"/>
</dbReference>
<dbReference type="InterPro" id="IPR011712">
    <property type="entry name" value="Sig_transdc_His_kin_sub3_dim/P"/>
</dbReference>
<keyword evidence="3" id="KW-0902">Two-component regulatory system</keyword>
<dbReference type="SMART" id="SM00065">
    <property type="entry name" value="GAF"/>
    <property type="match status" value="1"/>
</dbReference>
<keyword evidence="1" id="KW-0808">Transferase</keyword>
<dbReference type="RefSeq" id="WP_123235450.1">
    <property type="nucleotide sequence ID" value="NZ_RJSG01000005.1"/>
</dbReference>
<dbReference type="SUPFAM" id="SSF55781">
    <property type="entry name" value="GAF domain-like"/>
    <property type="match status" value="2"/>
</dbReference>
<dbReference type="Pfam" id="PF13185">
    <property type="entry name" value="GAF_2"/>
    <property type="match status" value="1"/>
</dbReference>
<dbReference type="Gene3D" id="3.30.565.10">
    <property type="entry name" value="Histidine kinase-like ATPase, C-terminal domain"/>
    <property type="match status" value="1"/>
</dbReference>
<feature type="domain" description="Histidine kinase/HSP90-like ATPase" evidence="5">
    <location>
        <begin position="439"/>
        <end position="528"/>
    </location>
</feature>
<evidence type="ECO:0000259" key="4">
    <source>
        <dbReference type="SMART" id="SM00065"/>
    </source>
</evidence>
<reference evidence="6 7" key="1">
    <citation type="submission" date="2018-11" db="EMBL/GenBank/DDBJ databases">
        <authorList>
            <person name="Li F."/>
        </authorList>
    </citation>
    <scope>NUCLEOTIDE SEQUENCE [LARGE SCALE GENOMIC DNA]</scope>
    <source>
        <strain evidence="6 7">KIS18-7</strain>
    </source>
</reference>
<dbReference type="Gene3D" id="1.20.5.1930">
    <property type="match status" value="1"/>
</dbReference>
<dbReference type="InterPro" id="IPR003018">
    <property type="entry name" value="GAF"/>
</dbReference>
<dbReference type="AlphaFoldDB" id="A0A3N0DNT3"/>
<evidence type="ECO:0000256" key="3">
    <source>
        <dbReference type="ARBA" id="ARBA00023012"/>
    </source>
</evidence>
<dbReference type="Pfam" id="PF02518">
    <property type="entry name" value="HATPase_c"/>
    <property type="match status" value="1"/>
</dbReference>
<evidence type="ECO:0000256" key="2">
    <source>
        <dbReference type="ARBA" id="ARBA00022777"/>
    </source>
</evidence>
<dbReference type="PANTHER" id="PTHR24421">
    <property type="entry name" value="NITRATE/NITRITE SENSOR PROTEIN NARX-RELATED"/>
    <property type="match status" value="1"/>
</dbReference>
<dbReference type="PANTHER" id="PTHR24421:SF56">
    <property type="entry name" value="OXYGEN SENSOR HISTIDINE KINASE RESPONSE REGULATOR DOST"/>
    <property type="match status" value="1"/>
</dbReference>
<dbReference type="InterPro" id="IPR029016">
    <property type="entry name" value="GAF-like_dom_sf"/>
</dbReference>
<feature type="domain" description="GAF" evidence="4">
    <location>
        <begin position="28"/>
        <end position="175"/>
    </location>
</feature>
<dbReference type="Pfam" id="PF07730">
    <property type="entry name" value="HisKA_3"/>
    <property type="match status" value="1"/>
</dbReference>
<dbReference type="GO" id="GO:0000155">
    <property type="term" value="F:phosphorelay sensor kinase activity"/>
    <property type="evidence" value="ECO:0007669"/>
    <property type="project" value="InterPro"/>
</dbReference>
<sequence length="528" mass="56431">MVEGAHGGIGAGASRLLDAVQLISAGLDLRGSLHRLVEASCALTDARYGVIGLLDADGVVNDFVIHGVDAETAGRIASLPTCEGVLGVLVEDPKPLRLVDVGDHARSMGFPPNHPPMSSFLGVPVLVDDKVYGNLYLTEKAGGAQFTAEDESLLQVLAEIAGSVIANARTHQASERRQRWLEAGVAMSEELQNTAELPDALQAVARHLRQVSGSATVAVVADLEGTHGVVALDDGSVHPLLADLDKVLEVATPVLIEAEANGRTLALPRIENTDGFVVPLNSKLVPGHVLLVLTDGVDPVAGELAPVLLTAFADQAALALDRTAALAERQELLLIADRDRIARDLHDSVIQRLFATALQLQGLRRIVVLDEVRSRLDDAVAELNTTIRDIRSTIFELRHDDGSSLKSDVRALAKEYVPVLGFTPFVRIRGPLDSGVSSEVADHLMATLREALSNVARHAEADACIVEVEVGQERLLLRISDNGRGIDGQISESGLRNVRRRAVEHGGTFRIGSEEPHGTLLEWQIPVR</sequence>
<keyword evidence="7" id="KW-1185">Reference proteome</keyword>
<comment type="caution">
    <text evidence="6">The sequence shown here is derived from an EMBL/GenBank/DDBJ whole genome shotgun (WGS) entry which is preliminary data.</text>
</comment>
<dbReference type="InterPro" id="IPR003594">
    <property type="entry name" value="HATPase_dom"/>
</dbReference>
<dbReference type="Proteomes" id="UP000277094">
    <property type="component" value="Unassembled WGS sequence"/>
</dbReference>
<proteinExistence type="predicted"/>
<gene>
    <name evidence="6" type="ORF">EFL95_17740</name>
</gene>
<dbReference type="InterPro" id="IPR050482">
    <property type="entry name" value="Sensor_HK_TwoCompSys"/>
</dbReference>
<dbReference type="CDD" id="cd16917">
    <property type="entry name" value="HATPase_UhpB-NarQ-NarX-like"/>
    <property type="match status" value="1"/>
</dbReference>
<keyword evidence="2" id="KW-0418">Kinase</keyword>
<dbReference type="InterPro" id="IPR036890">
    <property type="entry name" value="HATPase_C_sf"/>
</dbReference>
<dbReference type="EMBL" id="RJSG01000005">
    <property type="protein sequence ID" value="RNL77304.1"/>
    <property type="molecule type" value="Genomic_DNA"/>
</dbReference>
<dbReference type="GO" id="GO:0046983">
    <property type="term" value="F:protein dimerization activity"/>
    <property type="evidence" value="ECO:0007669"/>
    <property type="project" value="InterPro"/>
</dbReference>
<evidence type="ECO:0000313" key="6">
    <source>
        <dbReference type="EMBL" id="RNL77304.1"/>
    </source>
</evidence>
<evidence type="ECO:0000256" key="1">
    <source>
        <dbReference type="ARBA" id="ARBA00022679"/>
    </source>
</evidence>